<evidence type="ECO:0000313" key="2">
    <source>
        <dbReference type="EMBL" id="GJD58991.1"/>
    </source>
</evidence>
<feature type="region of interest" description="Disordered" evidence="1">
    <location>
        <begin position="1"/>
        <end position="31"/>
    </location>
</feature>
<protein>
    <submittedName>
        <fullName evidence="2">Uncharacterized protein</fullName>
    </submittedName>
</protein>
<evidence type="ECO:0000313" key="3">
    <source>
        <dbReference type="Proteomes" id="UP001055303"/>
    </source>
</evidence>
<accession>A0ABQ4RP06</accession>
<keyword evidence="3" id="KW-1185">Reference proteome</keyword>
<sequence>MAATVLASPPQTTTDRPALAVPAPTRPPTRAWEELDGMPSTQVAMFQAMAPRSAAKITRASTTLASTMPVPSVCATCRPKNRNAMKLKKAAQNTA</sequence>
<dbReference type="EMBL" id="BPQI01000180">
    <property type="protein sequence ID" value="GJD58991.1"/>
    <property type="molecule type" value="Genomic_DNA"/>
</dbReference>
<evidence type="ECO:0000256" key="1">
    <source>
        <dbReference type="SAM" id="MobiDB-lite"/>
    </source>
</evidence>
<proteinExistence type="predicted"/>
<gene>
    <name evidence="2" type="ORF">IFDJLNFL_4917</name>
</gene>
<reference evidence="2" key="2">
    <citation type="submission" date="2021-08" db="EMBL/GenBank/DDBJ databases">
        <authorList>
            <person name="Tani A."/>
            <person name="Ola A."/>
            <person name="Ogura Y."/>
            <person name="Katsura K."/>
            <person name="Hayashi T."/>
        </authorList>
    </citation>
    <scope>NUCLEOTIDE SEQUENCE</scope>
    <source>
        <strain evidence="2">DSM 22415</strain>
    </source>
</reference>
<organism evidence="2 3">
    <name type="scientific">Methylobacterium dankookense</name>
    <dbReference type="NCBI Taxonomy" id="560405"/>
    <lineage>
        <taxon>Bacteria</taxon>
        <taxon>Pseudomonadati</taxon>
        <taxon>Pseudomonadota</taxon>
        <taxon>Alphaproteobacteria</taxon>
        <taxon>Hyphomicrobiales</taxon>
        <taxon>Methylobacteriaceae</taxon>
        <taxon>Methylobacterium</taxon>
    </lineage>
</organism>
<comment type="caution">
    <text evidence="2">The sequence shown here is derived from an EMBL/GenBank/DDBJ whole genome shotgun (WGS) entry which is preliminary data.</text>
</comment>
<dbReference type="Proteomes" id="UP001055303">
    <property type="component" value="Unassembled WGS sequence"/>
</dbReference>
<name>A0ABQ4RP06_9HYPH</name>
<reference evidence="2" key="1">
    <citation type="journal article" date="2021" name="Front. Microbiol.">
        <title>Comprehensive Comparative Genomics and Phenotyping of Methylobacterium Species.</title>
        <authorList>
            <person name="Alessa O."/>
            <person name="Ogura Y."/>
            <person name="Fujitani Y."/>
            <person name="Takami H."/>
            <person name="Hayashi T."/>
            <person name="Sahin N."/>
            <person name="Tani A."/>
        </authorList>
    </citation>
    <scope>NUCLEOTIDE SEQUENCE</scope>
    <source>
        <strain evidence="2">DSM 22415</strain>
    </source>
</reference>